<reference evidence="2 3" key="1">
    <citation type="submission" date="2024-11" db="EMBL/GenBank/DDBJ databases">
        <title>A near-complete genome assembly of Cinchona calisaya.</title>
        <authorList>
            <person name="Lian D.C."/>
            <person name="Zhao X.W."/>
            <person name="Wei L."/>
        </authorList>
    </citation>
    <scope>NUCLEOTIDE SEQUENCE [LARGE SCALE GENOMIC DNA]</scope>
    <source>
        <tissue evidence="2">Nenye</tissue>
    </source>
</reference>
<feature type="region of interest" description="Disordered" evidence="1">
    <location>
        <begin position="56"/>
        <end position="82"/>
    </location>
</feature>
<evidence type="ECO:0000313" key="2">
    <source>
        <dbReference type="EMBL" id="KAL3513583.1"/>
    </source>
</evidence>
<keyword evidence="3" id="KW-1185">Reference proteome</keyword>
<evidence type="ECO:0000313" key="3">
    <source>
        <dbReference type="Proteomes" id="UP001630127"/>
    </source>
</evidence>
<feature type="compositionally biased region" description="Pro residues" evidence="1">
    <location>
        <begin position="57"/>
        <end position="69"/>
    </location>
</feature>
<dbReference type="Proteomes" id="UP001630127">
    <property type="component" value="Unassembled WGS sequence"/>
</dbReference>
<dbReference type="EMBL" id="JBJUIK010000011">
    <property type="protein sequence ID" value="KAL3513583.1"/>
    <property type="molecule type" value="Genomic_DNA"/>
</dbReference>
<dbReference type="AlphaFoldDB" id="A0ABD2Z256"/>
<sequence>MFIARSYGNRLSSWESICFNAANLKPRTANQREGGAPEAAKNYHNRLTRKKEYLVNQPPPVSEEPPPATEEPIQTPPACGTSQQLLEKERIAWAGNNSLMDSVSDDATTENILRTSNEEDHKSLLDTDQVRVPLGDFRTQLREWKKARQIWKIMIRFKEVAEDHIVTIPRKGNSSLWFDNWSQDGALVKEPQDVIHLTDLTLEEAWNGQDWNAKVILAASPNFSLQS</sequence>
<name>A0ABD2Z256_9GENT</name>
<organism evidence="2 3">
    <name type="scientific">Cinchona calisaya</name>
    <dbReference type="NCBI Taxonomy" id="153742"/>
    <lineage>
        <taxon>Eukaryota</taxon>
        <taxon>Viridiplantae</taxon>
        <taxon>Streptophyta</taxon>
        <taxon>Embryophyta</taxon>
        <taxon>Tracheophyta</taxon>
        <taxon>Spermatophyta</taxon>
        <taxon>Magnoliopsida</taxon>
        <taxon>eudicotyledons</taxon>
        <taxon>Gunneridae</taxon>
        <taxon>Pentapetalae</taxon>
        <taxon>asterids</taxon>
        <taxon>lamiids</taxon>
        <taxon>Gentianales</taxon>
        <taxon>Rubiaceae</taxon>
        <taxon>Cinchonoideae</taxon>
        <taxon>Cinchoneae</taxon>
        <taxon>Cinchona</taxon>
    </lineage>
</organism>
<accession>A0ABD2Z256</accession>
<evidence type="ECO:0000256" key="1">
    <source>
        <dbReference type="SAM" id="MobiDB-lite"/>
    </source>
</evidence>
<proteinExistence type="predicted"/>
<protein>
    <submittedName>
        <fullName evidence="2">Uncharacterized protein</fullName>
    </submittedName>
</protein>
<gene>
    <name evidence="2" type="ORF">ACH5RR_026300</name>
</gene>
<comment type="caution">
    <text evidence="2">The sequence shown here is derived from an EMBL/GenBank/DDBJ whole genome shotgun (WGS) entry which is preliminary data.</text>
</comment>